<feature type="transmembrane region" description="Helical" evidence="2">
    <location>
        <begin position="303"/>
        <end position="324"/>
    </location>
</feature>
<comment type="caution">
    <text evidence="3">The sequence shown here is derived from an EMBL/GenBank/DDBJ whole genome shotgun (WGS) entry which is preliminary data.</text>
</comment>
<dbReference type="AlphaFoldDB" id="A0AAD6HLQ4"/>
<evidence type="ECO:0000313" key="4">
    <source>
        <dbReference type="Proteomes" id="UP001215712"/>
    </source>
</evidence>
<keyword evidence="2" id="KW-1133">Transmembrane helix</keyword>
<gene>
    <name evidence="3" type="ORF">N7493_005917</name>
</gene>
<feature type="transmembrane region" description="Helical" evidence="2">
    <location>
        <begin position="214"/>
        <end position="237"/>
    </location>
</feature>
<sequence length="532" mass="59918">MAHAHPGSSSDTLIAPPSPIHTTPHKPSTLMESDLELYPLESESAAPIPKLFREASDITWQESLESNQEQVPLVRRRGLHQYRLVHQQQFKNSLLASVGYLELANAGDFAANVWNDIPVPTFAAVLMGIGGTLALAMTFVAVQDFRLSWRNVRLLREEREHLMRLKAYHSHNYSHAHSRTCNETPTRNEELTRVLDSRLGVGMREIGTEVVDRIVMDLLMGAGSVLVGIGTLMAIGGANPRVYKASNLMSGYIGNALAALFGIANAVWSIYLIRRFRMYDRAVLAQEPSDDIRRRLRLRFKRFQLHSLVNCLNGIVAGAASMVTAKFWEGYVVLIPCIISLIMCNHFWRQKLGYDRPLLDHVSLAKLQLTPLIEDLEYAIAMQRVLSELDSQHLDRDLDHTTQPIVRTDSLDSMLRFIVRNRMLETYVDHLAHDKTTRSILSEIPTTESPTTGAETIVTLDVLLRLSQAKQSHAQLLLNHARRFLSTEGVRTFTHRERHLLELLGYAVWRDQTASTSTVAPPTVANDTIESK</sequence>
<evidence type="ECO:0000256" key="1">
    <source>
        <dbReference type="SAM" id="MobiDB-lite"/>
    </source>
</evidence>
<accession>A0AAD6HLQ4</accession>
<evidence type="ECO:0000313" key="3">
    <source>
        <dbReference type="EMBL" id="KAJ5726890.1"/>
    </source>
</evidence>
<proteinExistence type="predicted"/>
<reference evidence="3" key="2">
    <citation type="submission" date="2023-01" db="EMBL/GenBank/DDBJ databases">
        <authorList>
            <person name="Petersen C."/>
        </authorList>
    </citation>
    <scope>NUCLEOTIDE SEQUENCE</scope>
    <source>
        <strain evidence="3">IBT 17514</strain>
    </source>
</reference>
<feature type="transmembrane region" description="Helical" evidence="2">
    <location>
        <begin position="122"/>
        <end position="142"/>
    </location>
</feature>
<feature type="region of interest" description="Disordered" evidence="1">
    <location>
        <begin position="1"/>
        <end position="27"/>
    </location>
</feature>
<evidence type="ECO:0008006" key="5">
    <source>
        <dbReference type="Google" id="ProtNLM"/>
    </source>
</evidence>
<keyword evidence="4" id="KW-1185">Reference proteome</keyword>
<dbReference type="Proteomes" id="UP001215712">
    <property type="component" value="Unassembled WGS sequence"/>
</dbReference>
<organism evidence="3 4">
    <name type="scientific">Penicillium malachiteum</name>
    <dbReference type="NCBI Taxonomy" id="1324776"/>
    <lineage>
        <taxon>Eukaryota</taxon>
        <taxon>Fungi</taxon>
        <taxon>Dikarya</taxon>
        <taxon>Ascomycota</taxon>
        <taxon>Pezizomycotina</taxon>
        <taxon>Eurotiomycetes</taxon>
        <taxon>Eurotiomycetidae</taxon>
        <taxon>Eurotiales</taxon>
        <taxon>Aspergillaceae</taxon>
        <taxon>Penicillium</taxon>
    </lineage>
</organism>
<keyword evidence="2" id="KW-0472">Membrane</keyword>
<dbReference type="EMBL" id="JAQJAN010000007">
    <property type="protein sequence ID" value="KAJ5726890.1"/>
    <property type="molecule type" value="Genomic_DNA"/>
</dbReference>
<feature type="transmembrane region" description="Helical" evidence="2">
    <location>
        <begin position="330"/>
        <end position="348"/>
    </location>
</feature>
<keyword evidence="2" id="KW-0812">Transmembrane</keyword>
<name>A0AAD6HLQ4_9EURO</name>
<protein>
    <recommendedName>
        <fullName evidence="5">Integral membrane protein</fullName>
    </recommendedName>
</protein>
<evidence type="ECO:0000256" key="2">
    <source>
        <dbReference type="SAM" id="Phobius"/>
    </source>
</evidence>
<feature type="transmembrane region" description="Helical" evidence="2">
    <location>
        <begin position="249"/>
        <end position="273"/>
    </location>
</feature>
<reference evidence="3" key="1">
    <citation type="journal article" date="2023" name="IMA Fungus">
        <title>Comparative genomic study of the Penicillium genus elucidates a diverse pangenome and 15 lateral gene transfer events.</title>
        <authorList>
            <person name="Petersen C."/>
            <person name="Sorensen T."/>
            <person name="Nielsen M.R."/>
            <person name="Sondergaard T.E."/>
            <person name="Sorensen J.L."/>
            <person name="Fitzpatrick D.A."/>
            <person name="Frisvad J.C."/>
            <person name="Nielsen K.L."/>
        </authorList>
    </citation>
    <scope>NUCLEOTIDE SEQUENCE</scope>
    <source>
        <strain evidence="3">IBT 17514</strain>
    </source>
</reference>